<dbReference type="AlphaFoldDB" id="A0AA36GAN8"/>
<gene>
    <name evidence="2" type="ORF">MSPICULIGERA_LOCUS16903</name>
</gene>
<dbReference type="EMBL" id="CATQJA010002654">
    <property type="protein sequence ID" value="CAJ0578660.1"/>
    <property type="molecule type" value="Genomic_DNA"/>
</dbReference>
<feature type="transmembrane region" description="Helical" evidence="1">
    <location>
        <begin position="118"/>
        <end position="144"/>
    </location>
</feature>
<reference evidence="2" key="1">
    <citation type="submission" date="2023-06" db="EMBL/GenBank/DDBJ databases">
        <authorList>
            <person name="Delattre M."/>
        </authorList>
    </citation>
    <scope>NUCLEOTIDE SEQUENCE</scope>
    <source>
        <strain evidence="2">AF72</strain>
    </source>
</reference>
<evidence type="ECO:0000313" key="3">
    <source>
        <dbReference type="Proteomes" id="UP001177023"/>
    </source>
</evidence>
<feature type="transmembrane region" description="Helical" evidence="1">
    <location>
        <begin position="7"/>
        <end position="28"/>
    </location>
</feature>
<keyword evidence="1" id="KW-1133">Transmembrane helix</keyword>
<keyword evidence="3" id="KW-1185">Reference proteome</keyword>
<dbReference type="Proteomes" id="UP001177023">
    <property type="component" value="Unassembled WGS sequence"/>
</dbReference>
<protein>
    <submittedName>
        <fullName evidence="2">Uncharacterized protein</fullName>
    </submittedName>
</protein>
<keyword evidence="1" id="KW-0472">Membrane</keyword>
<name>A0AA36GAN8_9BILA</name>
<accession>A0AA36GAN8</accession>
<sequence>MAMPQQLVICSLVKVLIVLLTIAVLILLDPTYVTAYINLNYEIVMIYIFSALTLLYCVVSIIMYVLMTRGTAVEDVRLTNVGLAELVCGTAGLMAWILVIGIGGNISQRTIIETGERFGWIGAIAGIIGACFLGIMALFLLNIINDKIVRRRADNKYQRTVNDGFQ</sequence>
<evidence type="ECO:0000313" key="2">
    <source>
        <dbReference type="EMBL" id="CAJ0578660.1"/>
    </source>
</evidence>
<feature type="non-terminal residue" evidence="2">
    <location>
        <position position="166"/>
    </location>
</feature>
<comment type="caution">
    <text evidence="2">The sequence shown here is derived from an EMBL/GenBank/DDBJ whole genome shotgun (WGS) entry which is preliminary data.</text>
</comment>
<evidence type="ECO:0000256" key="1">
    <source>
        <dbReference type="SAM" id="Phobius"/>
    </source>
</evidence>
<proteinExistence type="predicted"/>
<keyword evidence="1" id="KW-0812">Transmembrane</keyword>
<organism evidence="2 3">
    <name type="scientific">Mesorhabditis spiculigera</name>
    <dbReference type="NCBI Taxonomy" id="96644"/>
    <lineage>
        <taxon>Eukaryota</taxon>
        <taxon>Metazoa</taxon>
        <taxon>Ecdysozoa</taxon>
        <taxon>Nematoda</taxon>
        <taxon>Chromadorea</taxon>
        <taxon>Rhabditida</taxon>
        <taxon>Rhabditina</taxon>
        <taxon>Rhabditomorpha</taxon>
        <taxon>Rhabditoidea</taxon>
        <taxon>Rhabditidae</taxon>
        <taxon>Mesorhabditinae</taxon>
        <taxon>Mesorhabditis</taxon>
    </lineage>
</organism>
<feature type="transmembrane region" description="Helical" evidence="1">
    <location>
        <begin position="78"/>
        <end position="106"/>
    </location>
</feature>
<feature type="transmembrane region" description="Helical" evidence="1">
    <location>
        <begin position="43"/>
        <end position="66"/>
    </location>
</feature>